<reference evidence="1" key="1">
    <citation type="submission" date="2019-12" db="EMBL/GenBank/DDBJ databases">
        <title>Genome sequencing and annotation of Brassica cretica.</title>
        <authorList>
            <person name="Studholme D.J."/>
            <person name="Sarris P.F."/>
        </authorList>
    </citation>
    <scope>NUCLEOTIDE SEQUENCE</scope>
    <source>
        <strain evidence="1">PFS-102/07</strain>
        <tissue evidence="1">Leaf</tissue>
    </source>
</reference>
<comment type="caution">
    <text evidence="1">The sequence shown here is derived from an EMBL/GenBank/DDBJ whole genome shotgun (WGS) entry which is preliminary data.</text>
</comment>
<sequence>MSDDRITVVVINRCLRLGSDFKVRIAVCWQSESLTRRMAVDRIYGHVVDQRMNGNVDR</sequence>
<accession>A0A8S9ISZ5</accession>
<proteinExistence type="predicted"/>
<evidence type="ECO:0000313" key="1">
    <source>
        <dbReference type="EMBL" id="KAF2572156.1"/>
    </source>
</evidence>
<dbReference type="AlphaFoldDB" id="A0A8S9ISZ5"/>
<gene>
    <name evidence="1" type="ORF">F2Q70_00003917</name>
</gene>
<protein>
    <submittedName>
        <fullName evidence="1">Uncharacterized protein</fullName>
    </submittedName>
</protein>
<organism evidence="1">
    <name type="scientific">Brassica cretica</name>
    <name type="common">Mustard</name>
    <dbReference type="NCBI Taxonomy" id="69181"/>
    <lineage>
        <taxon>Eukaryota</taxon>
        <taxon>Viridiplantae</taxon>
        <taxon>Streptophyta</taxon>
        <taxon>Embryophyta</taxon>
        <taxon>Tracheophyta</taxon>
        <taxon>Spermatophyta</taxon>
        <taxon>Magnoliopsida</taxon>
        <taxon>eudicotyledons</taxon>
        <taxon>Gunneridae</taxon>
        <taxon>Pentapetalae</taxon>
        <taxon>rosids</taxon>
        <taxon>malvids</taxon>
        <taxon>Brassicales</taxon>
        <taxon>Brassicaceae</taxon>
        <taxon>Brassiceae</taxon>
        <taxon>Brassica</taxon>
    </lineage>
</organism>
<dbReference type="EMBL" id="QGKY02001015">
    <property type="protein sequence ID" value="KAF2572156.1"/>
    <property type="molecule type" value="Genomic_DNA"/>
</dbReference>
<name>A0A8S9ISZ5_BRACR</name>